<dbReference type="Gene3D" id="3.30.460.80">
    <property type="entry name" value="NADH:ubiquinone oxidoreductase, 30kDa subunit"/>
    <property type="match status" value="1"/>
</dbReference>
<keyword evidence="3" id="KW-0472">Membrane</keyword>
<dbReference type="Pfam" id="PF00329">
    <property type="entry name" value="Complex1_30kDa"/>
    <property type="match status" value="1"/>
</dbReference>
<reference evidence="7 8" key="1">
    <citation type="submission" date="2021-03" db="EMBL/GenBank/DDBJ databases">
        <title>Genomic and phenotypic characterization of Chloracidobacterium isolates provides evidence for multiple species.</title>
        <authorList>
            <person name="Saini M.K."/>
            <person name="Costas A.M.G."/>
            <person name="Tank M."/>
            <person name="Bryant D.A."/>
        </authorList>
    </citation>
    <scope>NUCLEOTIDE SEQUENCE [LARGE SCALE GENOMIC DNA]</scope>
    <source>
        <strain evidence="7 8">N</strain>
    </source>
</reference>
<gene>
    <name evidence="3" type="primary">nuoC</name>
    <name evidence="7" type="ORF">J8C05_05415</name>
</gene>
<comment type="similarity">
    <text evidence="1 3 4">Belongs to the complex I 30 kDa subunit family.</text>
</comment>
<dbReference type="PROSITE" id="PS00542">
    <property type="entry name" value="COMPLEX1_30K"/>
    <property type="match status" value="1"/>
</dbReference>
<dbReference type="EC" id="7.1.1.-" evidence="3"/>
<keyword evidence="3 5" id="KW-0874">Quinone</keyword>
<keyword evidence="3" id="KW-1003">Cell membrane</keyword>
<evidence type="ECO:0000313" key="8">
    <source>
        <dbReference type="Proteomes" id="UP000677668"/>
    </source>
</evidence>
<sequence>MSEPKAATVDATGDDLALIKGATDTLAQLRQRFQTAIEQVIVQHGEVTVYVSRAAIVEVARYLRDEPKLLFNLLSDLCGVDRGLEADPRFEVVYHLFSIPHGYRLRLKVRVPEQDCEVPTLVGIYPTAEWHERETFDLMGIRFTNHPDLRKILTPDDLEGHPLRKDFPLQGY</sequence>
<evidence type="ECO:0000256" key="3">
    <source>
        <dbReference type="HAMAP-Rule" id="MF_01357"/>
    </source>
</evidence>
<keyword evidence="8" id="KW-1185">Reference proteome</keyword>
<evidence type="ECO:0000256" key="1">
    <source>
        <dbReference type="ARBA" id="ARBA00007569"/>
    </source>
</evidence>
<evidence type="ECO:0000256" key="4">
    <source>
        <dbReference type="RuleBase" id="RU003456"/>
    </source>
</evidence>
<dbReference type="Proteomes" id="UP000677668">
    <property type="component" value="Chromosome 1"/>
</dbReference>
<comment type="subunit">
    <text evidence="3">NDH-1 is composed of 14 different subunits. Subunits NuoB, C, D, E, F, and G constitute the peripheral sector of the complex.</text>
</comment>
<dbReference type="InterPro" id="IPR010218">
    <property type="entry name" value="NADH_DH_suC"/>
</dbReference>
<dbReference type="NCBIfam" id="TIGR01961">
    <property type="entry name" value="NuoC_fam"/>
    <property type="match status" value="1"/>
</dbReference>
<proteinExistence type="inferred from homology"/>
<protein>
    <recommendedName>
        <fullName evidence="3">NADH-quinone oxidoreductase subunit C</fullName>
        <ecNumber evidence="3">7.1.1.-</ecNumber>
    </recommendedName>
    <alternativeName>
        <fullName evidence="3">NADH dehydrogenase I subunit C</fullName>
    </alternativeName>
    <alternativeName>
        <fullName evidence="3">NDH-1 subunit C</fullName>
    </alternativeName>
</protein>
<dbReference type="InterPro" id="IPR037232">
    <property type="entry name" value="NADH_quin_OxRdtase_su_C/D-like"/>
</dbReference>
<dbReference type="EMBL" id="CP072642">
    <property type="protein sequence ID" value="QUV94875.1"/>
    <property type="molecule type" value="Genomic_DNA"/>
</dbReference>
<dbReference type="PANTHER" id="PTHR10884">
    <property type="entry name" value="NADH DEHYDROGENASE UBIQUINONE IRON-SULFUR PROTEIN 3"/>
    <property type="match status" value="1"/>
</dbReference>
<comment type="catalytic activity">
    <reaction evidence="3 5">
        <text>a quinone + NADH + 5 H(+)(in) = a quinol + NAD(+) + 4 H(+)(out)</text>
        <dbReference type="Rhea" id="RHEA:57888"/>
        <dbReference type="ChEBI" id="CHEBI:15378"/>
        <dbReference type="ChEBI" id="CHEBI:24646"/>
        <dbReference type="ChEBI" id="CHEBI:57540"/>
        <dbReference type="ChEBI" id="CHEBI:57945"/>
        <dbReference type="ChEBI" id="CHEBI:132124"/>
    </reaction>
</comment>
<evidence type="ECO:0000256" key="2">
    <source>
        <dbReference type="ARBA" id="ARBA00022448"/>
    </source>
</evidence>
<dbReference type="RefSeq" id="WP_211423138.1">
    <property type="nucleotide sequence ID" value="NZ_CP072642.1"/>
</dbReference>
<dbReference type="HAMAP" id="MF_01357">
    <property type="entry name" value="NDH1_NuoC"/>
    <property type="match status" value="1"/>
</dbReference>
<keyword evidence="2 3" id="KW-0813">Transport</keyword>
<dbReference type="SUPFAM" id="SSF143243">
    <property type="entry name" value="Nqo5-like"/>
    <property type="match status" value="1"/>
</dbReference>
<dbReference type="InterPro" id="IPR020396">
    <property type="entry name" value="NADH_UbQ_OxRdtase_CS"/>
</dbReference>
<comment type="function">
    <text evidence="3">NDH-1 shuttles electrons from NADH, via FMN and iron-sulfur (Fe-S) centers, to quinones in the respiratory chain. The immediate electron acceptor for the enzyme in this species is believed to be ubiquinone. Couples the redox reaction to proton translocation (for every two electrons transferred, four hydrogen ions are translocated across the cytoplasmic membrane), and thus conserves the redox energy in a proton gradient.</text>
</comment>
<feature type="domain" description="NADH:ubiquinone oxidoreductase 30kDa subunit" evidence="6">
    <location>
        <begin position="49"/>
        <end position="172"/>
    </location>
</feature>
<comment type="subcellular location">
    <subcellularLocation>
        <location evidence="3">Cell membrane</location>
        <topology evidence="3">Peripheral membrane protein</topology>
        <orientation evidence="3">Cytoplasmic side</orientation>
    </subcellularLocation>
</comment>
<keyword evidence="3 4" id="KW-1278">Translocase</keyword>
<evidence type="ECO:0000313" key="7">
    <source>
        <dbReference type="EMBL" id="QUV94875.1"/>
    </source>
</evidence>
<evidence type="ECO:0000256" key="5">
    <source>
        <dbReference type="RuleBase" id="RU003582"/>
    </source>
</evidence>
<organism evidence="7 8">
    <name type="scientific">Chloracidobacterium sp. N</name>
    <dbReference type="NCBI Taxonomy" id="2821540"/>
    <lineage>
        <taxon>Bacteria</taxon>
        <taxon>Pseudomonadati</taxon>
        <taxon>Acidobacteriota</taxon>
        <taxon>Terriglobia</taxon>
        <taxon>Terriglobales</taxon>
        <taxon>Acidobacteriaceae</taxon>
        <taxon>Chloracidobacterium</taxon>
        <taxon>Chloracidobacterium aggregatum</taxon>
    </lineage>
</organism>
<accession>A0ABX8B571</accession>
<keyword evidence="3 4" id="KW-0520">NAD</keyword>
<dbReference type="InterPro" id="IPR001268">
    <property type="entry name" value="NADH_UbQ_OxRdtase_30kDa_su"/>
</dbReference>
<dbReference type="PANTHER" id="PTHR10884:SF14">
    <property type="entry name" value="NADH DEHYDROGENASE [UBIQUINONE] IRON-SULFUR PROTEIN 3, MITOCHONDRIAL"/>
    <property type="match status" value="1"/>
</dbReference>
<evidence type="ECO:0000259" key="6">
    <source>
        <dbReference type="Pfam" id="PF00329"/>
    </source>
</evidence>
<keyword evidence="3" id="KW-0830">Ubiquinone</keyword>
<name>A0ABX8B571_9BACT</name>